<evidence type="ECO:0000259" key="6">
    <source>
        <dbReference type="Pfam" id="PF24120"/>
    </source>
</evidence>
<evidence type="ECO:0000256" key="4">
    <source>
        <dbReference type="SAM" id="Coils"/>
    </source>
</evidence>
<dbReference type="PROSITE" id="PS50297">
    <property type="entry name" value="ANK_REP_REGION"/>
    <property type="match status" value="1"/>
</dbReference>
<keyword evidence="2 3" id="KW-0040">ANK repeat</keyword>
<dbReference type="SMART" id="SM00248">
    <property type="entry name" value="ANK"/>
    <property type="match status" value="2"/>
</dbReference>
<sequence length="521" mass="58765">MHPESVGNYKFFNPINKDQQLVGYEIDKRRARFVNVKYLAELSSVDRPSAENGFDALADQMRILGLGDTESNRNPGWELWSDSIEICGMPAGLRGAVITRKKMDLAISDCLFGDLAATRVYLATSNESKLFLHGRDRDGDSILIKQARERHHSVVSFLVDHGANVNAVNGQGRSALMEAALWGRLENVKALLTANAKKSLKDIEGRSALDFAQPTPANEKERYRQYSPSQVSQNYTAPLSDNKRAEYSFQKSEVDRTITLCGPITKLNVQRISKTAAILDRGGQFPRIAATSGWAMEVLPLNIAYRPSWITHVFTLASTAGHELPATRYDHGEPGKYYASHSEKKLIAYFIEKQVFTPQDRSYDEDLQQSLYDVAQLLEETKTTSAACKKVCALEDAKEQLEGSFLDAEDELTDAADGSEESNRRHRFEKMIAQTRQMDEDRRDLETEADVLEMRHQQKRQRLLLEQERLEQGLIDMSWHPPALSLSQAVIWSSNEVCKDCEAFKDAVNSYFALGIDLTWI</sequence>
<dbReference type="GO" id="GO:0085020">
    <property type="term" value="P:protein K6-linked ubiquitination"/>
    <property type="evidence" value="ECO:0007669"/>
    <property type="project" value="TreeGrafter"/>
</dbReference>
<protein>
    <recommendedName>
        <fullName evidence="6">Single-strand DNA deaminase toxin A-like C-terminal domain-containing protein</fullName>
    </recommendedName>
</protein>
<evidence type="ECO:0000256" key="1">
    <source>
        <dbReference type="ARBA" id="ARBA00022737"/>
    </source>
</evidence>
<reference evidence="7" key="2">
    <citation type="submission" date="2020-09" db="EMBL/GenBank/DDBJ databases">
        <title>Reference genome assembly for Australian Ascochyta lentis isolate Al4.</title>
        <authorList>
            <person name="Lee R.C."/>
            <person name="Farfan-Caceres L.M."/>
            <person name="Debler J.W."/>
            <person name="Williams A.H."/>
            <person name="Henares B.M."/>
        </authorList>
    </citation>
    <scope>NUCLEOTIDE SEQUENCE</scope>
    <source>
        <strain evidence="7">Al4</strain>
    </source>
</reference>
<organism evidence="7 8">
    <name type="scientific">Ascochyta lentis</name>
    <dbReference type="NCBI Taxonomy" id="205686"/>
    <lineage>
        <taxon>Eukaryota</taxon>
        <taxon>Fungi</taxon>
        <taxon>Dikarya</taxon>
        <taxon>Ascomycota</taxon>
        <taxon>Pezizomycotina</taxon>
        <taxon>Dothideomycetes</taxon>
        <taxon>Pleosporomycetidae</taxon>
        <taxon>Pleosporales</taxon>
        <taxon>Pleosporineae</taxon>
        <taxon>Didymellaceae</taxon>
        <taxon>Ascochyta</taxon>
    </lineage>
</organism>
<dbReference type="Pfam" id="PF12796">
    <property type="entry name" value="Ank_2"/>
    <property type="match status" value="1"/>
</dbReference>
<keyword evidence="4" id="KW-0175">Coiled coil</keyword>
<dbReference type="SUPFAM" id="SSF48403">
    <property type="entry name" value="Ankyrin repeat"/>
    <property type="match status" value="1"/>
</dbReference>
<keyword evidence="8" id="KW-1185">Reference proteome</keyword>
<feature type="repeat" description="ANK" evidence="3">
    <location>
        <begin position="138"/>
        <end position="170"/>
    </location>
</feature>
<evidence type="ECO:0000313" key="7">
    <source>
        <dbReference type="EMBL" id="KAF9690682.1"/>
    </source>
</evidence>
<evidence type="ECO:0000256" key="3">
    <source>
        <dbReference type="PROSITE-ProRule" id="PRU00023"/>
    </source>
</evidence>
<dbReference type="InterPro" id="IPR002110">
    <property type="entry name" value="Ankyrin_rpt"/>
</dbReference>
<dbReference type="Proteomes" id="UP000651452">
    <property type="component" value="Unassembled WGS sequence"/>
</dbReference>
<dbReference type="PROSITE" id="PS50088">
    <property type="entry name" value="ANK_REPEAT"/>
    <property type="match status" value="2"/>
</dbReference>
<feature type="repeat" description="ANK" evidence="3">
    <location>
        <begin position="171"/>
        <end position="203"/>
    </location>
</feature>
<feature type="region of interest" description="Disordered" evidence="5">
    <location>
        <begin position="211"/>
        <end position="235"/>
    </location>
</feature>
<reference evidence="7" key="1">
    <citation type="submission" date="2018-12" db="EMBL/GenBank/DDBJ databases">
        <authorList>
            <person name="Syme R.A."/>
            <person name="Farfan-Caceres L."/>
            <person name="Lichtenzveig J."/>
        </authorList>
    </citation>
    <scope>NUCLEOTIDE SEQUENCE</scope>
    <source>
        <strain evidence="7">Al4</strain>
    </source>
</reference>
<dbReference type="GO" id="GO:0004842">
    <property type="term" value="F:ubiquitin-protein transferase activity"/>
    <property type="evidence" value="ECO:0007669"/>
    <property type="project" value="TreeGrafter"/>
</dbReference>
<dbReference type="OrthoDB" id="5337793at2759"/>
<accession>A0A8H7MEY6</accession>
<evidence type="ECO:0000256" key="2">
    <source>
        <dbReference type="ARBA" id="ARBA00023043"/>
    </source>
</evidence>
<evidence type="ECO:0000313" key="8">
    <source>
        <dbReference type="Proteomes" id="UP000651452"/>
    </source>
</evidence>
<dbReference type="Gene3D" id="1.25.40.20">
    <property type="entry name" value="Ankyrin repeat-containing domain"/>
    <property type="match status" value="1"/>
</dbReference>
<dbReference type="InterPro" id="IPR057517">
    <property type="entry name" value="SsdA-like_C"/>
</dbReference>
<proteinExistence type="predicted"/>
<name>A0A8H7MEY6_9PLEO</name>
<feature type="compositionally biased region" description="Polar residues" evidence="5">
    <location>
        <begin position="226"/>
        <end position="235"/>
    </location>
</feature>
<dbReference type="Pfam" id="PF24120">
    <property type="entry name" value="SsdA_C"/>
    <property type="match status" value="1"/>
</dbReference>
<feature type="domain" description="Single-strand DNA deaminase toxin A-like C-terminal" evidence="6">
    <location>
        <begin position="289"/>
        <end position="347"/>
    </location>
</feature>
<evidence type="ECO:0000256" key="5">
    <source>
        <dbReference type="SAM" id="MobiDB-lite"/>
    </source>
</evidence>
<feature type="coiled-coil region" evidence="4">
    <location>
        <begin position="435"/>
        <end position="462"/>
    </location>
</feature>
<dbReference type="AlphaFoldDB" id="A0A8H7MEY6"/>
<keyword evidence="1" id="KW-0677">Repeat</keyword>
<dbReference type="InterPro" id="IPR036770">
    <property type="entry name" value="Ankyrin_rpt-contain_sf"/>
</dbReference>
<dbReference type="PANTHER" id="PTHR24171">
    <property type="entry name" value="ANKYRIN REPEAT DOMAIN-CONTAINING PROTEIN 39-RELATED"/>
    <property type="match status" value="1"/>
</dbReference>
<gene>
    <name evidence="7" type="ORF">EKO04_011532</name>
</gene>
<dbReference type="PANTHER" id="PTHR24171:SF8">
    <property type="entry name" value="BRCA1-ASSOCIATED RING DOMAIN PROTEIN 1"/>
    <property type="match status" value="1"/>
</dbReference>
<dbReference type="EMBL" id="RZGK01000023">
    <property type="protein sequence ID" value="KAF9690682.1"/>
    <property type="molecule type" value="Genomic_DNA"/>
</dbReference>
<comment type="caution">
    <text evidence="7">The sequence shown here is derived from an EMBL/GenBank/DDBJ whole genome shotgun (WGS) entry which is preliminary data.</text>
</comment>